<evidence type="ECO:0000256" key="1">
    <source>
        <dbReference type="SAM" id="MobiDB-lite"/>
    </source>
</evidence>
<reference evidence="3 4" key="1">
    <citation type="submission" date="2024-08" db="EMBL/GenBank/DDBJ databases">
        <authorList>
            <person name="Cucini C."/>
            <person name="Frati F."/>
        </authorList>
    </citation>
    <scope>NUCLEOTIDE SEQUENCE [LARGE SCALE GENOMIC DNA]</scope>
</reference>
<evidence type="ECO:0000313" key="4">
    <source>
        <dbReference type="Proteomes" id="UP001642540"/>
    </source>
</evidence>
<keyword evidence="2" id="KW-0732">Signal</keyword>
<evidence type="ECO:0000313" key="3">
    <source>
        <dbReference type="EMBL" id="CAL8108935.1"/>
    </source>
</evidence>
<evidence type="ECO:0000256" key="2">
    <source>
        <dbReference type="SAM" id="SignalP"/>
    </source>
</evidence>
<feature type="chain" id="PRO_5045471108" evidence="2">
    <location>
        <begin position="24"/>
        <end position="116"/>
    </location>
</feature>
<comment type="caution">
    <text evidence="3">The sequence shown here is derived from an EMBL/GenBank/DDBJ whole genome shotgun (WGS) entry which is preliminary data.</text>
</comment>
<gene>
    <name evidence="3" type="ORF">ODALV1_LOCUS13142</name>
</gene>
<keyword evidence="4" id="KW-1185">Reference proteome</keyword>
<feature type="region of interest" description="Disordered" evidence="1">
    <location>
        <begin position="66"/>
        <end position="97"/>
    </location>
</feature>
<accession>A0ABP1QRF3</accession>
<protein>
    <submittedName>
        <fullName evidence="3">Uncharacterized protein</fullName>
    </submittedName>
</protein>
<feature type="compositionally biased region" description="Low complexity" evidence="1">
    <location>
        <begin position="78"/>
        <end position="97"/>
    </location>
</feature>
<name>A0ABP1QRF3_9HEXA</name>
<feature type="compositionally biased region" description="Polar residues" evidence="1">
    <location>
        <begin position="67"/>
        <end position="77"/>
    </location>
</feature>
<dbReference type="Proteomes" id="UP001642540">
    <property type="component" value="Unassembled WGS sequence"/>
</dbReference>
<feature type="signal peptide" evidence="2">
    <location>
        <begin position="1"/>
        <end position="23"/>
    </location>
</feature>
<organism evidence="3 4">
    <name type="scientific">Orchesella dallaii</name>
    <dbReference type="NCBI Taxonomy" id="48710"/>
    <lineage>
        <taxon>Eukaryota</taxon>
        <taxon>Metazoa</taxon>
        <taxon>Ecdysozoa</taxon>
        <taxon>Arthropoda</taxon>
        <taxon>Hexapoda</taxon>
        <taxon>Collembola</taxon>
        <taxon>Entomobryomorpha</taxon>
        <taxon>Entomobryoidea</taxon>
        <taxon>Orchesellidae</taxon>
        <taxon>Orchesellinae</taxon>
        <taxon>Orchesella</taxon>
    </lineage>
</organism>
<dbReference type="EMBL" id="CAXLJM020000040">
    <property type="protein sequence ID" value="CAL8108935.1"/>
    <property type="molecule type" value="Genomic_DNA"/>
</dbReference>
<sequence length="116" mass="12069">MSNIAPLFIVALCVLSGIAAVSAYGYGYYPGGSAHTAAGGIGGQYTSNEGAHETHNDKDLAIKLGSKQGSSSNFKNTHGQAAAHGAQGHVQQPGYHYPGGWPQPGGWYPYSHPWRG</sequence>
<proteinExistence type="predicted"/>